<accession>A0A7V7VVE8</accession>
<dbReference type="Gene3D" id="1.10.260.40">
    <property type="entry name" value="lambda repressor-like DNA-binding domains"/>
    <property type="match status" value="1"/>
</dbReference>
<dbReference type="InterPro" id="IPR001387">
    <property type="entry name" value="Cro/C1-type_HTH"/>
</dbReference>
<dbReference type="PANTHER" id="PTHR46797">
    <property type="entry name" value="HTH-TYPE TRANSCRIPTIONAL REGULATOR"/>
    <property type="match status" value="1"/>
</dbReference>
<keyword evidence="1" id="KW-0238">DNA-binding</keyword>
<name>A0A7V7VVE8_9HYPH</name>
<dbReference type="Pfam" id="PF01381">
    <property type="entry name" value="HTH_3"/>
    <property type="match status" value="1"/>
</dbReference>
<proteinExistence type="predicted"/>
<dbReference type="AlphaFoldDB" id="A0A7V7VVE8"/>
<dbReference type="PANTHER" id="PTHR46797:SF1">
    <property type="entry name" value="METHYLPHOSPHONATE SYNTHASE"/>
    <property type="match status" value="1"/>
</dbReference>
<gene>
    <name evidence="3" type="ORF">F9K94_06250</name>
</gene>
<dbReference type="RefSeq" id="WP_151644298.1">
    <property type="nucleotide sequence ID" value="NZ_WBVY01000002.1"/>
</dbReference>
<sequence>MNARTRIAWNLRQIRSSQGITQENLAVDANVDRTAISGIETGDYNPTIDLLERLAEALSVDIVDLVSKVPEGAEAPRPMRAGRKPKRS</sequence>
<dbReference type="InterPro" id="IPR050807">
    <property type="entry name" value="TransReg_Diox_bact_type"/>
</dbReference>
<protein>
    <submittedName>
        <fullName evidence="3">Helix-turn-helix transcriptional regulator</fullName>
    </submittedName>
</protein>
<dbReference type="Proteomes" id="UP000460650">
    <property type="component" value="Unassembled WGS sequence"/>
</dbReference>
<dbReference type="InterPro" id="IPR010982">
    <property type="entry name" value="Lambda_DNA-bd_dom_sf"/>
</dbReference>
<comment type="caution">
    <text evidence="3">The sequence shown here is derived from an EMBL/GenBank/DDBJ whole genome shotgun (WGS) entry which is preliminary data.</text>
</comment>
<dbReference type="GO" id="GO:0003700">
    <property type="term" value="F:DNA-binding transcription factor activity"/>
    <property type="evidence" value="ECO:0007669"/>
    <property type="project" value="TreeGrafter"/>
</dbReference>
<organism evidence="3 4">
    <name type="scientific">Brucella tritici</name>
    <dbReference type="NCBI Taxonomy" id="94626"/>
    <lineage>
        <taxon>Bacteria</taxon>
        <taxon>Pseudomonadati</taxon>
        <taxon>Pseudomonadota</taxon>
        <taxon>Alphaproteobacteria</taxon>
        <taxon>Hyphomicrobiales</taxon>
        <taxon>Brucellaceae</taxon>
        <taxon>Brucella/Ochrobactrum group</taxon>
        <taxon>Brucella</taxon>
    </lineage>
</organism>
<reference evidence="3 4" key="1">
    <citation type="submission" date="2019-09" db="EMBL/GenBank/DDBJ databases">
        <title>Taxonomic organization of the family Brucellaceae based on a phylogenomic approach.</title>
        <authorList>
            <person name="Leclercq S."/>
            <person name="Cloeckaert A."/>
            <person name="Zygmunt M.S."/>
        </authorList>
    </citation>
    <scope>NUCLEOTIDE SEQUENCE [LARGE SCALE GENOMIC DNA]</scope>
    <source>
        <strain evidence="3 4">TA93</strain>
    </source>
</reference>
<evidence type="ECO:0000313" key="4">
    <source>
        <dbReference type="Proteomes" id="UP000460650"/>
    </source>
</evidence>
<dbReference type="SUPFAM" id="SSF47413">
    <property type="entry name" value="lambda repressor-like DNA-binding domains"/>
    <property type="match status" value="1"/>
</dbReference>
<dbReference type="GO" id="GO:0003677">
    <property type="term" value="F:DNA binding"/>
    <property type="evidence" value="ECO:0007669"/>
    <property type="project" value="UniProtKB-KW"/>
</dbReference>
<evidence type="ECO:0000256" key="1">
    <source>
        <dbReference type="ARBA" id="ARBA00023125"/>
    </source>
</evidence>
<evidence type="ECO:0000313" key="3">
    <source>
        <dbReference type="EMBL" id="KAB2657818.1"/>
    </source>
</evidence>
<feature type="domain" description="HTH cro/C1-type" evidence="2">
    <location>
        <begin position="11"/>
        <end position="65"/>
    </location>
</feature>
<evidence type="ECO:0000259" key="2">
    <source>
        <dbReference type="PROSITE" id="PS50943"/>
    </source>
</evidence>
<dbReference type="CDD" id="cd00093">
    <property type="entry name" value="HTH_XRE"/>
    <property type="match status" value="1"/>
</dbReference>
<dbReference type="SMART" id="SM00530">
    <property type="entry name" value="HTH_XRE"/>
    <property type="match status" value="1"/>
</dbReference>
<dbReference type="PROSITE" id="PS50943">
    <property type="entry name" value="HTH_CROC1"/>
    <property type="match status" value="1"/>
</dbReference>
<dbReference type="EMBL" id="WBVY01000002">
    <property type="protein sequence ID" value="KAB2657818.1"/>
    <property type="molecule type" value="Genomic_DNA"/>
</dbReference>
<dbReference type="GO" id="GO:0005829">
    <property type="term" value="C:cytosol"/>
    <property type="evidence" value="ECO:0007669"/>
    <property type="project" value="TreeGrafter"/>
</dbReference>